<reference evidence="2 3" key="1">
    <citation type="submission" date="2023-02" db="EMBL/GenBank/DDBJ databases">
        <title>LHISI_Scaffold_Assembly.</title>
        <authorList>
            <person name="Stuart O.P."/>
            <person name="Cleave R."/>
            <person name="Magrath M.J.L."/>
            <person name="Mikheyev A.S."/>
        </authorList>
    </citation>
    <scope>NUCLEOTIDE SEQUENCE [LARGE SCALE GENOMIC DNA]</scope>
    <source>
        <strain evidence="2">Daus_M_001</strain>
        <tissue evidence="2">Leg muscle</tissue>
    </source>
</reference>
<feature type="compositionally biased region" description="Polar residues" evidence="1">
    <location>
        <begin position="388"/>
        <end position="397"/>
    </location>
</feature>
<accession>A0ABQ9H801</accession>
<dbReference type="EMBL" id="JARBHB010000006">
    <property type="protein sequence ID" value="KAJ8880345.1"/>
    <property type="molecule type" value="Genomic_DNA"/>
</dbReference>
<proteinExistence type="predicted"/>
<evidence type="ECO:0000256" key="1">
    <source>
        <dbReference type="SAM" id="MobiDB-lite"/>
    </source>
</evidence>
<evidence type="ECO:0000313" key="3">
    <source>
        <dbReference type="Proteomes" id="UP001159363"/>
    </source>
</evidence>
<gene>
    <name evidence="2" type="ORF">PR048_016812</name>
</gene>
<organism evidence="2 3">
    <name type="scientific">Dryococelus australis</name>
    <dbReference type="NCBI Taxonomy" id="614101"/>
    <lineage>
        <taxon>Eukaryota</taxon>
        <taxon>Metazoa</taxon>
        <taxon>Ecdysozoa</taxon>
        <taxon>Arthropoda</taxon>
        <taxon>Hexapoda</taxon>
        <taxon>Insecta</taxon>
        <taxon>Pterygota</taxon>
        <taxon>Neoptera</taxon>
        <taxon>Polyneoptera</taxon>
        <taxon>Phasmatodea</taxon>
        <taxon>Verophasmatodea</taxon>
        <taxon>Anareolatae</taxon>
        <taxon>Phasmatidae</taxon>
        <taxon>Eurycanthinae</taxon>
        <taxon>Dryococelus</taxon>
    </lineage>
</organism>
<keyword evidence="3" id="KW-1185">Reference proteome</keyword>
<name>A0ABQ9H801_9NEOP</name>
<feature type="region of interest" description="Disordered" evidence="1">
    <location>
        <begin position="82"/>
        <end position="101"/>
    </location>
</feature>
<sequence>MEWELGKLFALQFHLLRRAGKLVSWRPRPGHNTRKHTALCLVNTARKPRRKTRSGLPGIENARDSFCGCGQGDPRCLDLTRKASPKNPRTFSGRAGRLEEGGKEGVRNLPLTHFLILSGRNKMRGKEGTRGGLHVKGVREGAGYDYGRKIPANVCPNLEPTFGPTLEPTFAPPWSQRWPNLGANVGPTLEPTFAPPWSQRWPNFGANVWPNLGANVGPTLDPTFAPQKSKVKVTWNIRWWSYDVTTWWPLAQRLRAPRPCARLLLFLLLMFNDAHCFVTRAYVGITITITVADEELSYIDVHYDDSTTAISRAIVLPPNKLATVRLLASHKGEPGSISGRVTPDHRKGESCLTLPLVGGFSLGSPVSLVLAFRRRSILLISPSSAVTTSNNKMGQQNKEMHSNAADLPDTTECKPVSSTARSLETMQVAQRGGIRERNRPWSSLGTFPSIRLV</sequence>
<feature type="region of interest" description="Disordered" evidence="1">
    <location>
        <begin position="388"/>
        <end position="412"/>
    </location>
</feature>
<protein>
    <submittedName>
        <fullName evidence="2">Uncharacterized protein</fullName>
    </submittedName>
</protein>
<dbReference type="Proteomes" id="UP001159363">
    <property type="component" value="Chromosome 5"/>
</dbReference>
<evidence type="ECO:0000313" key="2">
    <source>
        <dbReference type="EMBL" id="KAJ8880345.1"/>
    </source>
</evidence>
<comment type="caution">
    <text evidence="2">The sequence shown here is derived from an EMBL/GenBank/DDBJ whole genome shotgun (WGS) entry which is preliminary data.</text>
</comment>